<dbReference type="OrthoDB" id="9963489at2"/>
<gene>
    <name evidence="1" type="ORF">CLV99_1207</name>
</gene>
<evidence type="ECO:0000313" key="2">
    <source>
        <dbReference type="Proteomes" id="UP000295292"/>
    </source>
</evidence>
<keyword evidence="2" id="KW-1185">Reference proteome</keyword>
<organism evidence="1 2">
    <name type="scientific">Sphingobacterium yanglingense</name>
    <dbReference type="NCBI Taxonomy" id="1437280"/>
    <lineage>
        <taxon>Bacteria</taxon>
        <taxon>Pseudomonadati</taxon>
        <taxon>Bacteroidota</taxon>
        <taxon>Sphingobacteriia</taxon>
        <taxon>Sphingobacteriales</taxon>
        <taxon>Sphingobacteriaceae</taxon>
        <taxon>Sphingobacterium</taxon>
    </lineage>
</organism>
<comment type="caution">
    <text evidence="1">The sequence shown here is derived from an EMBL/GenBank/DDBJ whole genome shotgun (WGS) entry which is preliminary data.</text>
</comment>
<accession>A0A4V3DE50</accession>
<protein>
    <submittedName>
        <fullName evidence="1">Uncharacterized protein</fullName>
    </submittedName>
</protein>
<dbReference type="AlphaFoldDB" id="A0A4V3DE50"/>
<evidence type="ECO:0000313" key="1">
    <source>
        <dbReference type="EMBL" id="TDQ79759.1"/>
    </source>
</evidence>
<sequence>MKEAIIRIRTLCDGKQIGINITFLKMEHGEDYHEFPFGEYNIEYFEDDQIHLEDAEYPESMFEQVIPMASVVAPADPIPISTYRGLKIKKEFRKYRNQEEEKGGK</sequence>
<name>A0A4V3DE50_9SPHI</name>
<reference evidence="1 2" key="1">
    <citation type="submission" date="2019-03" db="EMBL/GenBank/DDBJ databases">
        <title>Genomic Encyclopedia of Archaeal and Bacterial Type Strains, Phase II (KMG-II): from individual species to whole genera.</title>
        <authorList>
            <person name="Goeker M."/>
        </authorList>
    </citation>
    <scope>NUCLEOTIDE SEQUENCE [LARGE SCALE GENOMIC DNA]</scope>
    <source>
        <strain evidence="1 2">DSM 28353</strain>
    </source>
</reference>
<dbReference type="RefSeq" id="WP_133583525.1">
    <property type="nucleotide sequence ID" value="NZ_SNYV01000011.1"/>
</dbReference>
<proteinExistence type="predicted"/>
<dbReference type="Proteomes" id="UP000295292">
    <property type="component" value="Unassembled WGS sequence"/>
</dbReference>
<dbReference type="EMBL" id="SNYV01000011">
    <property type="protein sequence ID" value="TDQ79759.1"/>
    <property type="molecule type" value="Genomic_DNA"/>
</dbReference>